<dbReference type="Gene3D" id="3.20.20.80">
    <property type="entry name" value="Glycosidases"/>
    <property type="match status" value="1"/>
</dbReference>
<evidence type="ECO:0000256" key="9">
    <source>
        <dbReference type="RuleBase" id="RU361154"/>
    </source>
</evidence>
<dbReference type="EC" id="3.2.1.23" evidence="5 9"/>
<dbReference type="InterPro" id="IPR006104">
    <property type="entry name" value="Glyco_hydro_2_N"/>
</dbReference>
<dbReference type="EMBL" id="JBHULV010000030">
    <property type="protein sequence ID" value="MFD2732125.1"/>
    <property type="molecule type" value="Genomic_DNA"/>
</dbReference>
<dbReference type="GO" id="GO:0016787">
    <property type="term" value="F:hydrolase activity"/>
    <property type="evidence" value="ECO:0007669"/>
    <property type="project" value="UniProtKB-KW"/>
</dbReference>
<dbReference type="InterPro" id="IPR036156">
    <property type="entry name" value="Beta-gal/glucu_dom_sf"/>
</dbReference>
<dbReference type="PANTHER" id="PTHR46323:SF2">
    <property type="entry name" value="BETA-GALACTOSIDASE"/>
    <property type="match status" value="1"/>
</dbReference>
<keyword evidence="10" id="KW-0732">Signal</keyword>
<comment type="caution">
    <text evidence="14">The sequence shown here is derived from an EMBL/GenBank/DDBJ whole genome shotgun (WGS) entry which is preliminary data.</text>
</comment>
<feature type="domain" description="Glycoside hydrolase family 2 immunoglobulin-like beta-sandwich" evidence="11">
    <location>
        <begin position="198"/>
        <end position="295"/>
    </location>
</feature>
<evidence type="ECO:0000256" key="6">
    <source>
        <dbReference type="ARBA" id="ARBA00022801"/>
    </source>
</evidence>
<dbReference type="InterPro" id="IPR050347">
    <property type="entry name" value="Bact_Beta-galactosidase"/>
</dbReference>
<reference evidence="15" key="1">
    <citation type="journal article" date="2019" name="Int. J. Syst. Evol. Microbiol.">
        <title>The Global Catalogue of Microorganisms (GCM) 10K type strain sequencing project: providing services to taxonomists for standard genome sequencing and annotation.</title>
        <authorList>
            <consortium name="The Broad Institute Genomics Platform"/>
            <consortium name="The Broad Institute Genome Sequencing Center for Infectious Disease"/>
            <person name="Wu L."/>
            <person name="Ma J."/>
        </authorList>
    </citation>
    <scope>NUCLEOTIDE SEQUENCE [LARGE SCALE GENOMIC DNA]</scope>
    <source>
        <strain evidence="15">KCTC 42456</strain>
    </source>
</reference>
<dbReference type="InterPro" id="IPR011013">
    <property type="entry name" value="Gal_mutarotase_sf_dom"/>
</dbReference>
<organism evidence="14 15">
    <name type="scientific">Pedobacter alpinus</name>
    <dbReference type="NCBI Taxonomy" id="1590643"/>
    <lineage>
        <taxon>Bacteria</taxon>
        <taxon>Pseudomonadati</taxon>
        <taxon>Bacteroidota</taxon>
        <taxon>Sphingobacteriia</taxon>
        <taxon>Sphingobacteriales</taxon>
        <taxon>Sphingobacteriaceae</taxon>
        <taxon>Pedobacter</taxon>
    </lineage>
</organism>
<comment type="catalytic activity">
    <reaction evidence="1 9">
        <text>Hydrolysis of terminal non-reducing beta-D-galactose residues in beta-D-galactosides.</text>
        <dbReference type="EC" id="3.2.1.23"/>
    </reaction>
</comment>
<proteinExistence type="inferred from homology"/>
<dbReference type="Pfam" id="PF02836">
    <property type="entry name" value="Glyco_hydro_2_C"/>
    <property type="match status" value="1"/>
</dbReference>
<evidence type="ECO:0000256" key="5">
    <source>
        <dbReference type="ARBA" id="ARBA00012756"/>
    </source>
</evidence>
<dbReference type="Gene3D" id="2.70.98.10">
    <property type="match status" value="1"/>
</dbReference>
<dbReference type="Proteomes" id="UP001597546">
    <property type="component" value="Unassembled WGS sequence"/>
</dbReference>
<name>A0ABW5TUD6_9SPHI</name>
<dbReference type="SUPFAM" id="SSF49303">
    <property type="entry name" value="beta-Galactosidase/glucuronidase domain"/>
    <property type="match status" value="2"/>
</dbReference>
<feature type="domain" description="Glycosyl hydrolases family 2 sugar binding" evidence="13">
    <location>
        <begin position="57"/>
        <end position="194"/>
    </location>
</feature>
<comment type="cofactor">
    <cofactor evidence="2">
        <name>Ca(2+)</name>
        <dbReference type="ChEBI" id="CHEBI:29108"/>
    </cofactor>
</comment>
<dbReference type="RefSeq" id="WP_379044004.1">
    <property type="nucleotide sequence ID" value="NZ_JBHSKW010000034.1"/>
</dbReference>
<dbReference type="InterPro" id="IPR008979">
    <property type="entry name" value="Galactose-bd-like_sf"/>
</dbReference>
<sequence length="953" mass="107198">MLKRYLYLAFLLITSLSTSAQSSTNKEIKYLSGKDNENTVAWDFWCTGGRKAGFWTKINVPGHWEQQGFGEYNYGRDYVTYGKNFRFADEKGLYKYNFTVPANWKDKDIKIVFEGSMTDTEVKINGKSAGKIHQGSFYLFKYNIGSLLKYGASNLLEVTVSKMSADNSVNNAERLADYWIFGGIYRPVYLEATPKQHIEWTSIDAKADGSFAMNVHIENPVKGTEVFAELSDLKGKVIGSAKAINTNGDSVLKVSTKITNPNLWTAETPNLYQVKTYLRSAGKSIYQTQNRFGFRTIEVRKQDGIYVNGKKVKMKGVNRHVWWPETGRSVNARLDLADVKLIKGMNMNAVRCAHYPPDQAFLNYCDSLGLYVLDELAGWQKAYSTKAGEPLVKEMVKRDANHPSIIFWSNGNEGGHNFDLVDDYGKYDLSNRTVIHAHHRPGNAINGIDGNHYEDYYSTQKILADTNIYMVTEFMHAQDDGAGAAGLSDMWDLHWNAKKGAGGFIWAFVDEAIVRTDKNGMLDPNGVNAPDGLLGPHREKEGSYNAVKEIFSPYKITLNKLPDNFDGTIEVENRYNFTNLNKGKLNWELINYYLPEDKESGYKVMKSGTAVAPDVEPFAKGNIQIPLPADWKQYQGLALTAFDQHGEEVYRWVWKIQQNVQMVNNLLQSKLKNAKVAATEKDSILTVKGGDISVSFSKKTGKIVGLANDKSAPISFGNGPVLVSGDATFVSLTHKEEGENIVIEANYTGAMKAIKWTMHPSGWLQMDYSFTLNGKHIFAGISFDYPENYVLGAKFLGNGPYRVWKNRLQGVTYNTWEKFNNSTQTGSYPWIFPEFKGYYSNINWIQMNTVEGKFTIATPQEDLFVRLFDFYGLTGIEPHPQLPTGDISFLEGIPAIGSKLGLRITPRPQMYGPAGETNEFTGEQKRTLYFFFGLAPSDKVNNFVMPKVNVLTD</sequence>
<evidence type="ECO:0000256" key="4">
    <source>
        <dbReference type="ARBA" id="ARBA00011245"/>
    </source>
</evidence>
<evidence type="ECO:0000256" key="7">
    <source>
        <dbReference type="ARBA" id="ARBA00022837"/>
    </source>
</evidence>
<evidence type="ECO:0000259" key="13">
    <source>
        <dbReference type="Pfam" id="PF02837"/>
    </source>
</evidence>
<feature type="signal peptide" evidence="10">
    <location>
        <begin position="1"/>
        <end position="20"/>
    </location>
</feature>
<evidence type="ECO:0000313" key="15">
    <source>
        <dbReference type="Proteomes" id="UP001597546"/>
    </source>
</evidence>
<dbReference type="Gene3D" id="2.60.120.260">
    <property type="entry name" value="Galactose-binding domain-like"/>
    <property type="match status" value="1"/>
</dbReference>
<accession>A0ABW5TUD6</accession>
<evidence type="ECO:0000256" key="3">
    <source>
        <dbReference type="ARBA" id="ARBA00007401"/>
    </source>
</evidence>
<gene>
    <name evidence="14" type="ORF">ACFSSE_10470</name>
</gene>
<comment type="similarity">
    <text evidence="3 9">Belongs to the glycosyl hydrolase 2 family.</text>
</comment>
<keyword evidence="8 9" id="KW-0326">Glycosidase</keyword>
<keyword evidence="15" id="KW-1185">Reference proteome</keyword>
<dbReference type="SUPFAM" id="SSF74650">
    <property type="entry name" value="Galactose mutarotase-like"/>
    <property type="match status" value="1"/>
</dbReference>
<evidence type="ECO:0000256" key="8">
    <source>
        <dbReference type="ARBA" id="ARBA00023295"/>
    </source>
</evidence>
<evidence type="ECO:0000259" key="12">
    <source>
        <dbReference type="Pfam" id="PF02836"/>
    </source>
</evidence>
<feature type="domain" description="Glycoside hydrolase family 2 catalytic" evidence="12">
    <location>
        <begin position="298"/>
        <end position="519"/>
    </location>
</feature>
<dbReference type="Pfam" id="PF02837">
    <property type="entry name" value="Glyco_hydro_2_N"/>
    <property type="match status" value="1"/>
</dbReference>
<dbReference type="Gene3D" id="2.60.40.10">
    <property type="entry name" value="Immunoglobulins"/>
    <property type="match status" value="2"/>
</dbReference>
<keyword evidence="7" id="KW-0106">Calcium</keyword>
<dbReference type="InterPro" id="IPR014718">
    <property type="entry name" value="GH-type_carb-bd"/>
</dbReference>
<comment type="subunit">
    <text evidence="4">Monomer.</text>
</comment>
<evidence type="ECO:0000259" key="11">
    <source>
        <dbReference type="Pfam" id="PF00703"/>
    </source>
</evidence>
<dbReference type="SUPFAM" id="SSF49785">
    <property type="entry name" value="Galactose-binding domain-like"/>
    <property type="match status" value="1"/>
</dbReference>
<dbReference type="PRINTS" id="PR00132">
    <property type="entry name" value="GLHYDRLASE2"/>
</dbReference>
<dbReference type="InterPro" id="IPR013783">
    <property type="entry name" value="Ig-like_fold"/>
</dbReference>
<feature type="chain" id="PRO_5045537281" description="Beta-galactosidase" evidence="10">
    <location>
        <begin position="21"/>
        <end position="953"/>
    </location>
</feature>
<dbReference type="PROSITE" id="PS00719">
    <property type="entry name" value="GLYCOSYL_HYDROL_F2_1"/>
    <property type="match status" value="1"/>
</dbReference>
<dbReference type="PANTHER" id="PTHR46323">
    <property type="entry name" value="BETA-GALACTOSIDASE"/>
    <property type="match status" value="1"/>
</dbReference>
<dbReference type="SUPFAM" id="SSF51445">
    <property type="entry name" value="(Trans)glycosidases"/>
    <property type="match status" value="1"/>
</dbReference>
<evidence type="ECO:0000256" key="2">
    <source>
        <dbReference type="ARBA" id="ARBA00001913"/>
    </source>
</evidence>
<dbReference type="InterPro" id="IPR017853">
    <property type="entry name" value="GH"/>
</dbReference>
<dbReference type="InterPro" id="IPR023230">
    <property type="entry name" value="Glyco_hydro_2_CS"/>
</dbReference>
<evidence type="ECO:0000256" key="1">
    <source>
        <dbReference type="ARBA" id="ARBA00001412"/>
    </source>
</evidence>
<dbReference type="InterPro" id="IPR006103">
    <property type="entry name" value="Glyco_hydro_2_cat"/>
</dbReference>
<dbReference type="Pfam" id="PF00703">
    <property type="entry name" value="Glyco_hydro_2"/>
    <property type="match status" value="1"/>
</dbReference>
<dbReference type="InterPro" id="IPR006101">
    <property type="entry name" value="Glyco_hydro_2"/>
</dbReference>
<evidence type="ECO:0000256" key="10">
    <source>
        <dbReference type="SAM" id="SignalP"/>
    </source>
</evidence>
<evidence type="ECO:0000313" key="14">
    <source>
        <dbReference type="EMBL" id="MFD2732125.1"/>
    </source>
</evidence>
<protein>
    <recommendedName>
        <fullName evidence="5 9">Beta-galactosidase</fullName>
        <ecNumber evidence="5 9">3.2.1.23</ecNumber>
    </recommendedName>
    <alternativeName>
        <fullName evidence="9">Lactase</fullName>
    </alternativeName>
</protein>
<dbReference type="InterPro" id="IPR006102">
    <property type="entry name" value="Ig-like_GH2"/>
</dbReference>
<keyword evidence="6 9" id="KW-0378">Hydrolase</keyword>